<keyword evidence="1" id="KW-1133">Transmembrane helix</keyword>
<dbReference type="STRING" id="1218108.GCA_000382425_02534"/>
<feature type="domain" description="Conjugative transposon TraM C-terminal" evidence="2">
    <location>
        <begin position="296"/>
        <end position="445"/>
    </location>
</feature>
<name>A0A511NFP7_9FLAO</name>
<organism evidence="3 4">
    <name type="scientific">Empedobacter brevis NBRC 14943 = ATCC 43319</name>
    <dbReference type="NCBI Taxonomy" id="1218108"/>
    <lineage>
        <taxon>Bacteria</taxon>
        <taxon>Pseudomonadati</taxon>
        <taxon>Bacteroidota</taxon>
        <taxon>Flavobacteriia</taxon>
        <taxon>Flavobacteriales</taxon>
        <taxon>Weeksellaceae</taxon>
        <taxon>Empedobacter</taxon>
    </lineage>
</organism>
<evidence type="ECO:0000313" key="3">
    <source>
        <dbReference type="EMBL" id="GEM51447.1"/>
    </source>
</evidence>
<evidence type="ECO:0000259" key="2">
    <source>
        <dbReference type="Pfam" id="PF12508"/>
    </source>
</evidence>
<protein>
    <submittedName>
        <fullName evidence="3">Conjugative transposon protein TraM</fullName>
    </submittedName>
</protein>
<reference evidence="3 4" key="1">
    <citation type="submission" date="2019-07" db="EMBL/GenBank/DDBJ databases">
        <title>Whole genome shotgun sequence of Empedobacter brevis NBRC 14943.</title>
        <authorList>
            <person name="Hosoyama A."/>
            <person name="Uohara A."/>
            <person name="Ohji S."/>
            <person name="Ichikawa N."/>
        </authorList>
    </citation>
    <scope>NUCLEOTIDE SEQUENCE [LARGE SCALE GENOMIC DNA]</scope>
    <source>
        <strain evidence="3 4">NBRC 14943</strain>
    </source>
</reference>
<keyword evidence="1" id="KW-0812">Transmembrane</keyword>
<keyword evidence="4" id="KW-1185">Reference proteome</keyword>
<dbReference type="NCBIfam" id="TIGR03779">
    <property type="entry name" value="Bac_Flav_CT_M"/>
    <property type="match status" value="1"/>
</dbReference>
<proteinExistence type="predicted"/>
<comment type="caution">
    <text evidence="3">The sequence shown here is derived from an EMBL/GenBank/DDBJ whole genome shotgun (WGS) entry which is preliminary data.</text>
</comment>
<keyword evidence="1" id="KW-0472">Membrane</keyword>
<accession>A0A511NFP7</accession>
<evidence type="ECO:0000313" key="4">
    <source>
        <dbReference type="Proteomes" id="UP000321245"/>
    </source>
</evidence>
<sequence length="448" mass="50095">MISMKENNEKQIRLLVGNDSQSKDETFQNSSAVNQKDLLTKFKKPLIFSLMIVACIGCLYMIFRPSENKTELDENGLNGAVPQGTDAEMPMDKGKAYEQEMLAIKNQEKQQALMTLSEYLNQESENSVMNKQNELQNYGPNDKNYGSETNHQTLNSYRNMQSELNSFHQPYHTETTDLRKQISELKAQLSQKDVPKPITMNDQIELMEKSYQLAAKYLPVNSQQEQNSIPKVSKQESKVEVVLKQEKDYIVPIRSTKKNPVSSLFREVEDHSLPNGNREFTTVGRTYEATQSKNTIKACVHETQTIRGDAIVRLRLLESAQTSQHYLPNGTLVSAQAKLSNGRLMLKITSIEINESVIPVELNVFDLDGQQGLSISDSQEINALTEMAANMSQTSGASIMMTQSAGQQLATDLGGGVVQGVSGYFSKKIRTPKVTLKAGLQVLLVPKK</sequence>
<evidence type="ECO:0000256" key="1">
    <source>
        <dbReference type="SAM" id="Phobius"/>
    </source>
</evidence>
<dbReference type="AlphaFoldDB" id="A0A511NFP7"/>
<dbReference type="Proteomes" id="UP000321245">
    <property type="component" value="Unassembled WGS sequence"/>
</dbReference>
<dbReference type="InterPro" id="IPR055407">
    <property type="entry name" value="TraM_C"/>
</dbReference>
<dbReference type="Pfam" id="PF12508">
    <property type="entry name" value="Transposon_TraM"/>
    <property type="match status" value="1"/>
</dbReference>
<dbReference type="InterPro" id="IPR022187">
    <property type="entry name" value="Conjug_transposon_TraM"/>
</dbReference>
<gene>
    <name evidence="3" type="ORF">EB1_12370</name>
</gene>
<feature type="transmembrane region" description="Helical" evidence="1">
    <location>
        <begin position="46"/>
        <end position="63"/>
    </location>
</feature>
<dbReference type="EMBL" id="BJXC01000006">
    <property type="protein sequence ID" value="GEM51447.1"/>
    <property type="molecule type" value="Genomic_DNA"/>
</dbReference>